<keyword evidence="2" id="KW-1185">Reference proteome</keyword>
<organism evidence="1 2">
    <name type="scientific">Sphingobacterium nematocida</name>
    <dbReference type="NCBI Taxonomy" id="1513896"/>
    <lineage>
        <taxon>Bacteria</taxon>
        <taxon>Pseudomonadati</taxon>
        <taxon>Bacteroidota</taxon>
        <taxon>Sphingobacteriia</taxon>
        <taxon>Sphingobacteriales</taxon>
        <taxon>Sphingobacteriaceae</taxon>
        <taxon>Sphingobacterium</taxon>
    </lineage>
</organism>
<dbReference type="EMBL" id="FUZF01000027">
    <property type="protein sequence ID" value="SKC09098.1"/>
    <property type="molecule type" value="Genomic_DNA"/>
</dbReference>
<reference evidence="2" key="1">
    <citation type="submission" date="2017-02" db="EMBL/GenBank/DDBJ databases">
        <authorList>
            <person name="Varghese N."/>
            <person name="Submissions S."/>
        </authorList>
    </citation>
    <scope>NUCLEOTIDE SEQUENCE [LARGE SCALE GENOMIC DNA]</scope>
    <source>
        <strain evidence="2">DSM 24091</strain>
    </source>
</reference>
<name>A0A1T5GL54_9SPHI</name>
<gene>
    <name evidence="1" type="ORF">SAMN05660841_04170</name>
</gene>
<dbReference type="STRING" id="1513896.SAMN05660841_04170"/>
<protein>
    <submittedName>
        <fullName evidence="1">Gluconate 2-dehydrogenase subunit 3</fullName>
    </submittedName>
</protein>
<dbReference type="AlphaFoldDB" id="A0A1T5GL54"/>
<sequence>MNRREAIQRVAMILGGSVIGANLFLEGCTRPASKDVAGLFEKDIIERLGDLADAILPPTATPGAKEAGVGSFIPVMVRDCYTEKQQKAFIEGFASLDTKAKEVKGKPFAELSIEDRTAIAAVLDKEAGEFNKKQSEDQKEIREKNKVKQNELYHSEENDPSHWFTMFKQLTLTGFFNSELGCTKSLRYVKIPGKYDGEFPYKKGDKAFA</sequence>
<dbReference type="InterPro" id="IPR027056">
    <property type="entry name" value="Gluconate_2DH_su3"/>
</dbReference>
<proteinExistence type="predicted"/>
<evidence type="ECO:0000313" key="2">
    <source>
        <dbReference type="Proteomes" id="UP000190150"/>
    </source>
</evidence>
<dbReference type="Pfam" id="PF13618">
    <property type="entry name" value="Gluconate_2-dh3"/>
    <property type="match status" value="1"/>
</dbReference>
<evidence type="ECO:0000313" key="1">
    <source>
        <dbReference type="EMBL" id="SKC09098.1"/>
    </source>
</evidence>
<dbReference type="RefSeq" id="WP_079645793.1">
    <property type="nucleotide sequence ID" value="NZ_FUZF01000027.1"/>
</dbReference>
<accession>A0A1T5GL54</accession>
<dbReference type="Proteomes" id="UP000190150">
    <property type="component" value="Unassembled WGS sequence"/>
</dbReference>
<dbReference type="OrthoDB" id="6385145at2"/>